<protein>
    <recommendedName>
        <fullName evidence="10">Ion-translocating oxidoreductase complex subunit B</fullName>
        <ecNumber evidence="10">7.-.-.-</ecNumber>
    </recommendedName>
    <alternativeName>
        <fullName evidence="10">Rnf electron transport complex subunit B</fullName>
    </alternativeName>
</protein>
<dbReference type="PANTHER" id="PTHR43560:SF1">
    <property type="entry name" value="ION-TRANSLOCATING OXIDOREDUCTASE COMPLEX SUBUNIT B"/>
    <property type="match status" value="1"/>
</dbReference>
<evidence type="ECO:0000256" key="3">
    <source>
        <dbReference type="ARBA" id="ARBA00022723"/>
    </source>
</evidence>
<evidence type="ECO:0000256" key="1">
    <source>
        <dbReference type="ARBA" id="ARBA00022448"/>
    </source>
</evidence>
<dbReference type="HAMAP" id="MF_00463">
    <property type="entry name" value="RsxB_RnfB"/>
    <property type="match status" value="1"/>
</dbReference>
<dbReference type="InterPro" id="IPR007202">
    <property type="entry name" value="4Fe-4S_dom"/>
</dbReference>
<keyword evidence="9 10" id="KW-0472">Membrane</keyword>
<feature type="binding site" evidence="10">
    <location>
        <position position="153"/>
    </location>
    <ligand>
        <name>[4Fe-4S] cluster</name>
        <dbReference type="ChEBI" id="CHEBI:49883"/>
        <label>2</label>
    </ligand>
</feature>
<feature type="domain" description="4Fe-4S" evidence="12">
    <location>
        <begin position="37"/>
        <end position="97"/>
    </location>
</feature>
<dbReference type="RefSeq" id="WP_284152699.1">
    <property type="nucleotide sequence ID" value="NZ_AP025516.1"/>
</dbReference>
<comment type="cofactor">
    <cofactor evidence="10">
        <name>[4Fe-4S] cluster</name>
        <dbReference type="ChEBI" id="CHEBI:49883"/>
    </cofactor>
    <text evidence="10">Binds 3 [4Fe-4S] clusters.</text>
</comment>
<dbReference type="InterPro" id="IPR010207">
    <property type="entry name" value="Elect_transpt_cplx_RnfB/RsxB"/>
</dbReference>
<keyword evidence="6 10" id="KW-0249">Electron transport</keyword>
<keyword evidence="2 10" id="KW-0004">4Fe-4S</keyword>
<keyword evidence="8 10" id="KW-0411">Iron-sulfur</keyword>
<organism evidence="13 14">
    <name type="scientific">Desulfofustis limnaeus</name>
    <dbReference type="NCBI Taxonomy" id="2740163"/>
    <lineage>
        <taxon>Bacteria</taxon>
        <taxon>Pseudomonadati</taxon>
        <taxon>Thermodesulfobacteriota</taxon>
        <taxon>Desulfobulbia</taxon>
        <taxon>Desulfobulbales</taxon>
        <taxon>Desulfocapsaceae</taxon>
        <taxon>Desulfofustis</taxon>
    </lineage>
</organism>
<evidence type="ECO:0000256" key="10">
    <source>
        <dbReference type="HAMAP-Rule" id="MF_00463"/>
    </source>
</evidence>
<feature type="domain" description="4Fe-4S ferredoxin-type" evidence="11">
    <location>
        <begin position="167"/>
        <end position="196"/>
    </location>
</feature>
<comment type="similarity">
    <text evidence="10">Belongs to the 4Fe4S bacterial-type ferredoxin family. RnfB subfamily.</text>
</comment>
<dbReference type="Gene3D" id="1.10.15.40">
    <property type="entry name" value="Electron transport complex subunit B, putative Fe-S cluster"/>
    <property type="match status" value="1"/>
</dbReference>
<dbReference type="SUPFAM" id="SSF54862">
    <property type="entry name" value="4Fe-4S ferredoxins"/>
    <property type="match status" value="1"/>
</dbReference>
<feature type="domain" description="4Fe-4S ferredoxin-type" evidence="11">
    <location>
        <begin position="210"/>
        <end position="241"/>
    </location>
</feature>
<feature type="binding site" evidence="10">
    <location>
        <position position="147"/>
    </location>
    <ligand>
        <name>[4Fe-4S] cluster</name>
        <dbReference type="ChEBI" id="CHEBI:49883"/>
        <label>2</label>
    </ligand>
</feature>
<dbReference type="PROSITE" id="PS51257">
    <property type="entry name" value="PROKAR_LIPOPROTEIN"/>
    <property type="match status" value="1"/>
</dbReference>
<feature type="binding site" evidence="10">
    <location>
        <position position="54"/>
    </location>
    <ligand>
        <name>[4Fe-4S] cluster</name>
        <dbReference type="ChEBI" id="CHEBI:49883"/>
        <label>1</label>
    </ligand>
</feature>
<dbReference type="InterPro" id="IPR017896">
    <property type="entry name" value="4Fe4S_Fe-S-bd"/>
</dbReference>
<dbReference type="PROSITE" id="PS51379">
    <property type="entry name" value="4FE4S_FER_2"/>
    <property type="match status" value="3"/>
</dbReference>
<keyword evidence="5 10" id="KW-1278">Translocase</keyword>
<feature type="binding site" evidence="10">
    <location>
        <position position="182"/>
    </location>
    <ligand>
        <name>[4Fe-4S] cluster</name>
        <dbReference type="ChEBI" id="CHEBI:49883"/>
        <label>3</label>
    </ligand>
</feature>
<keyword evidence="1 10" id="KW-0813">Transport</keyword>
<feature type="domain" description="4Fe-4S ferredoxin-type" evidence="11">
    <location>
        <begin position="138"/>
        <end position="166"/>
    </location>
</feature>
<dbReference type="Pfam" id="PF12800">
    <property type="entry name" value="Fer4_4"/>
    <property type="match status" value="1"/>
</dbReference>
<feature type="binding site" evidence="10">
    <location>
        <position position="179"/>
    </location>
    <ligand>
        <name>[4Fe-4S] cluster</name>
        <dbReference type="ChEBI" id="CHEBI:49883"/>
        <label>3</label>
    </ligand>
</feature>
<evidence type="ECO:0000256" key="2">
    <source>
        <dbReference type="ARBA" id="ARBA00022485"/>
    </source>
</evidence>
<dbReference type="InterPro" id="IPR050395">
    <property type="entry name" value="4Fe4S_Ferredoxin_RnfB"/>
</dbReference>
<keyword evidence="14" id="KW-1185">Reference proteome</keyword>
<feature type="binding site" evidence="10">
    <location>
        <position position="62"/>
    </location>
    <ligand>
        <name>[4Fe-4S] cluster</name>
        <dbReference type="ChEBI" id="CHEBI:49883"/>
        <label>1</label>
    </ligand>
</feature>
<comment type="function">
    <text evidence="10">Part of a membrane-bound complex that couples electron transfer with translocation of ions across the membrane.</text>
</comment>
<feature type="binding site" evidence="10">
    <location>
        <position position="186"/>
    </location>
    <ligand>
        <name>[4Fe-4S] cluster</name>
        <dbReference type="ChEBI" id="CHEBI:49883"/>
        <label>2</label>
    </ligand>
</feature>
<dbReference type="NCBIfam" id="NF005503">
    <property type="entry name" value="PRK07118.1-2"/>
    <property type="match status" value="1"/>
</dbReference>
<comment type="caution">
    <text evidence="10">Lacks conserved residue(s) required for the propagation of feature annotation.</text>
</comment>
<dbReference type="Pfam" id="PF04060">
    <property type="entry name" value="FeS"/>
    <property type="match status" value="1"/>
</dbReference>
<dbReference type="EMBL" id="AP025516">
    <property type="protein sequence ID" value="BDD89393.1"/>
    <property type="molecule type" value="Genomic_DNA"/>
</dbReference>
<dbReference type="EC" id="7.-.-.-" evidence="10"/>
<evidence type="ECO:0000259" key="11">
    <source>
        <dbReference type="PROSITE" id="PS51379"/>
    </source>
</evidence>
<feature type="region of interest" description="Hydrophobic" evidence="10">
    <location>
        <begin position="1"/>
        <end position="31"/>
    </location>
</feature>
<dbReference type="Gene3D" id="3.30.70.20">
    <property type="match status" value="2"/>
</dbReference>
<keyword evidence="4 10" id="KW-0677">Repeat</keyword>
<dbReference type="Pfam" id="PF12838">
    <property type="entry name" value="Fer4_7"/>
    <property type="match status" value="1"/>
</dbReference>
<evidence type="ECO:0000256" key="6">
    <source>
        <dbReference type="ARBA" id="ARBA00022982"/>
    </source>
</evidence>
<gene>
    <name evidence="10" type="primary">rnfB</name>
    <name evidence="13" type="ORF">DPPLL_37580</name>
</gene>
<keyword evidence="10" id="KW-1003">Cell membrane</keyword>
<proteinExistence type="inferred from homology"/>
<dbReference type="Proteomes" id="UP000830055">
    <property type="component" value="Chromosome"/>
</dbReference>
<comment type="subunit">
    <text evidence="10">The complex is composed of six subunits: RnfA, RnfB, RnfC, RnfD, RnfE and RnfG.</text>
</comment>
<dbReference type="CDD" id="cd10549">
    <property type="entry name" value="MtMvhB_like"/>
    <property type="match status" value="1"/>
</dbReference>
<keyword evidence="7 10" id="KW-0408">Iron</keyword>
<dbReference type="PANTHER" id="PTHR43560">
    <property type="entry name" value="ION-TRANSLOCATING OXIDOREDUCTASE COMPLEX SUBUNIT B"/>
    <property type="match status" value="1"/>
</dbReference>
<feature type="binding site" evidence="10">
    <location>
        <position position="143"/>
    </location>
    <ligand>
        <name>[4Fe-4S] cluster</name>
        <dbReference type="ChEBI" id="CHEBI:49883"/>
        <label>2</label>
    </ligand>
</feature>
<feature type="binding site" evidence="10">
    <location>
        <position position="157"/>
    </location>
    <ligand>
        <name>[4Fe-4S] cluster</name>
        <dbReference type="ChEBI" id="CHEBI:49883"/>
        <label>3</label>
    </ligand>
</feature>
<feature type="binding site" evidence="10">
    <location>
        <position position="80"/>
    </location>
    <ligand>
        <name>[4Fe-4S] cluster</name>
        <dbReference type="ChEBI" id="CHEBI:49883"/>
        <label>1</label>
    </ligand>
</feature>
<dbReference type="PROSITE" id="PS00198">
    <property type="entry name" value="4FE4S_FER_1"/>
    <property type="match status" value="2"/>
</dbReference>
<feature type="binding site" evidence="10">
    <location>
        <position position="176"/>
    </location>
    <ligand>
        <name>[4Fe-4S] cluster</name>
        <dbReference type="ChEBI" id="CHEBI:49883"/>
        <label>3</label>
    </ligand>
</feature>
<evidence type="ECO:0000259" key="12">
    <source>
        <dbReference type="PROSITE" id="PS51656"/>
    </source>
</evidence>
<evidence type="ECO:0000256" key="7">
    <source>
        <dbReference type="ARBA" id="ARBA00023004"/>
    </source>
</evidence>
<evidence type="ECO:0000256" key="4">
    <source>
        <dbReference type="ARBA" id="ARBA00022737"/>
    </source>
</evidence>
<sequence>MDPQLVKMAIGGLVLLGCIGLFFGIGLAIAAQKFAVETNPLIEEVLESLPLANCGGCGYPGCEGYAIEVVTNPDVPPNLCFPGKEKVAEKVAALTGKKMTAVEDTMAVVRCSRNEGKVSLKHHYLGFDSCTAANLAFGGPSACQYACIGLGECAAACPFDAIEMVDGFPEINPDKCVSCGVCVKTCPKRIIEIQTMKARVWVPCSSRDTGKAVTSVCEVGCIGCKMCVKVCPAQAVTYENNLIRIDHKACIAYGPSCEEVCVSKCPRDIFRYYDSRDMVKRDPASGLKMAG</sequence>
<reference evidence="13 14" key="1">
    <citation type="submission" date="2022-01" db="EMBL/GenBank/DDBJ databases">
        <title>Desulfofustis limnae sp. nov., a novel mesophilic sulfate-reducing bacterium isolated from marsh soil.</title>
        <authorList>
            <person name="Watanabe M."/>
            <person name="Takahashi A."/>
            <person name="Kojima H."/>
            <person name="Fukui M."/>
        </authorList>
    </citation>
    <scope>NUCLEOTIDE SEQUENCE [LARGE SCALE GENOMIC DNA]</scope>
    <source>
        <strain evidence="13 14">PPLL</strain>
    </source>
</reference>
<dbReference type="NCBIfam" id="TIGR01944">
    <property type="entry name" value="rnfB"/>
    <property type="match status" value="1"/>
</dbReference>
<evidence type="ECO:0000256" key="5">
    <source>
        <dbReference type="ARBA" id="ARBA00022967"/>
    </source>
</evidence>
<name>A0ABN6M940_9BACT</name>
<dbReference type="PROSITE" id="PS51656">
    <property type="entry name" value="4FE4S"/>
    <property type="match status" value="1"/>
</dbReference>
<evidence type="ECO:0000313" key="14">
    <source>
        <dbReference type="Proteomes" id="UP000830055"/>
    </source>
</evidence>
<keyword evidence="3 10" id="KW-0479">Metal-binding</keyword>
<evidence type="ECO:0000256" key="8">
    <source>
        <dbReference type="ARBA" id="ARBA00023014"/>
    </source>
</evidence>
<dbReference type="InterPro" id="IPR017900">
    <property type="entry name" value="4Fe4S_Fe_S_CS"/>
</dbReference>
<evidence type="ECO:0000313" key="13">
    <source>
        <dbReference type="EMBL" id="BDD89393.1"/>
    </source>
</evidence>
<comment type="subcellular location">
    <subcellularLocation>
        <location evidence="10">Cell membrane</location>
    </subcellularLocation>
</comment>
<feature type="binding site" evidence="10">
    <location>
        <position position="57"/>
    </location>
    <ligand>
        <name>[4Fe-4S] cluster</name>
        <dbReference type="ChEBI" id="CHEBI:49883"/>
        <label>1</label>
    </ligand>
</feature>
<evidence type="ECO:0000256" key="9">
    <source>
        <dbReference type="ARBA" id="ARBA00023136"/>
    </source>
</evidence>
<accession>A0ABN6M940</accession>